<evidence type="ECO:0000259" key="2">
    <source>
        <dbReference type="Pfam" id="PF06904"/>
    </source>
</evidence>
<evidence type="ECO:0000313" key="4">
    <source>
        <dbReference type="Proteomes" id="UP001385892"/>
    </source>
</evidence>
<name>A0ABU8WYK0_9BURK</name>
<feature type="chain" id="PRO_5046473816" evidence="1">
    <location>
        <begin position="24"/>
        <end position="243"/>
    </location>
</feature>
<protein>
    <submittedName>
        <fullName evidence="3">Extensin family protein</fullName>
    </submittedName>
</protein>
<dbReference type="Pfam" id="PF06904">
    <property type="entry name" value="Extensin-like_C"/>
    <property type="match status" value="1"/>
</dbReference>
<dbReference type="EMBL" id="JBBKZT010000051">
    <property type="protein sequence ID" value="MEJ8852591.1"/>
    <property type="molecule type" value="Genomic_DNA"/>
</dbReference>
<feature type="signal peptide" evidence="1">
    <location>
        <begin position="1"/>
        <end position="23"/>
    </location>
</feature>
<evidence type="ECO:0000313" key="3">
    <source>
        <dbReference type="EMBL" id="MEJ8852591.1"/>
    </source>
</evidence>
<sequence length="243" mass="26431">MRGRLFATLLVFGLAGAATYAVATGWLAIPDDYNPWGELDAAAQPNLLTSIKLRRAREDAMRCFTSLRQLDVKYTGVPDRDTGPGCGFRDALRMSGVGALKLQPSVILSCRAALSFGMWERHALQPAAREHLGAPLVAVRNLGSYACRDVNTGEPVPEGARRSRHATADAIDIAAFVPAEGRAVTLVDDWTRRDGVAQPGRAPFLRDAHAGACRFFDGVLGPDYNAVHYDHFHLEDGGWRSCR</sequence>
<keyword evidence="4" id="KW-1185">Reference proteome</keyword>
<dbReference type="RefSeq" id="WP_340348535.1">
    <property type="nucleotide sequence ID" value="NZ_JBBKZT010000051.1"/>
</dbReference>
<organism evidence="3 4">
    <name type="scientific">Variovorax rhizosphaerae</name>
    <dbReference type="NCBI Taxonomy" id="1836200"/>
    <lineage>
        <taxon>Bacteria</taxon>
        <taxon>Pseudomonadati</taxon>
        <taxon>Pseudomonadota</taxon>
        <taxon>Betaproteobacteria</taxon>
        <taxon>Burkholderiales</taxon>
        <taxon>Comamonadaceae</taxon>
        <taxon>Variovorax</taxon>
    </lineage>
</organism>
<dbReference type="InterPro" id="IPR009683">
    <property type="entry name" value="Extensin-like_C"/>
</dbReference>
<proteinExistence type="predicted"/>
<reference evidence="3 4" key="1">
    <citation type="submission" date="2024-03" db="EMBL/GenBank/DDBJ databases">
        <title>Novel species of the genus Variovorax.</title>
        <authorList>
            <person name="Liu Q."/>
            <person name="Xin Y.-H."/>
        </authorList>
    </citation>
    <scope>NUCLEOTIDE SEQUENCE [LARGE SCALE GENOMIC DNA]</scope>
    <source>
        <strain evidence="3 4">KACC 18900</strain>
    </source>
</reference>
<evidence type="ECO:0000256" key="1">
    <source>
        <dbReference type="SAM" id="SignalP"/>
    </source>
</evidence>
<feature type="domain" description="Extensin-like C-terminal" evidence="2">
    <location>
        <begin position="62"/>
        <end position="243"/>
    </location>
</feature>
<comment type="caution">
    <text evidence="3">The sequence shown here is derived from an EMBL/GenBank/DDBJ whole genome shotgun (WGS) entry which is preliminary data.</text>
</comment>
<accession>A0ABU8WYK0</accession>
<dbReference type="Proteomes" id="UP001385892">
    <property type="component" value="Unassembled WGS sequence"/>
</dbReference>
<gene>
    <name evidence="3" type="ORF">WKW82_38700</name>
</gene>
<keyword evidence="1" id="KW-0732">Signal</keyword>